<dbReference type="AlphaFoldDB" id="A0A5A7SKV1"/>
<evidence type="ECO:0000256" key="1">
    <source>
        <dbReference type="SAM" id="Phobius"/>
    </source>
</evidence>
<comment type="caution">
    <text evidence="2">The sequence shown here is derived from an EMBL/GenBank/DDBJ whole genome shotgun (WGS) entry which is preliminary data.</text>
</comment>
<gene>
    <name evidence="2" type="ORF">E6C27_scaffold848G00350</name>
</gene>
<feature type="transmembrane region" description="Helical" evidence="1">
    <location>
        <begin position="80"/>
        <end position="101"/>
    </location>
</feature>
<dbReference type="Proteomes" id="UP000321393">
    <property type="component" value="Unassembled WGS sequence"/>
</dbReference>
<feature type="transmembrane region" description="Helical" evidence="1">
    <location>
        <begin position="121"/>
        <end position="144"/>
    </location>
</feature>
<sequence>MGSFLWEGEEKVKGHIGFNWVLRGYPYNVEHEILWPGRWLGEITLLPSPSWIMIEKVKSFWVIGVYGPSRTRVGNLFGKSWGISVVIVVRNGALLGTLTLFALTMKMCLVVEALDPRGCLIISLMIVVCLDPPLVGGKFIWAIYKVASRIDRFLIFEAWNDRFGSLMQVRGPRVTWPILLTLSSLEVASPFCFENMWLEHPSFNANLSFWWSTMVQGRWEGFRFRFMEKLRALKGNLKVWSREAFRNIRTKKKNIIARIDEIDTLELEGPLDSSLKG</sequence>
<reference evidence="2 3" key="1">
    <citation type="submission" date="2019-08" db="EMBL/GenBank/DDBJ databases">
        <title>Draft genome sequences of two oriental melons (Cucumis melo L. var makuwa).</title>
        <authorList>
            <person name="Kwon S.-Y."/>
        </authorList>
    </citation>
    <scope>NUCLEOTIDE SEQUENCE [LARGE SCALE GENOMIC DNA]</scope>
    <source>
        <strain evidence="3">cv. SW 3</strain>
        <tissue evidence="2">Leaf</tissue>
    </source>
</reference>
<dbReference type="EMBL" id="SSTE01022690">
    <property type="protein sequence ID" value="KAA0031794.1"/>
    <property type="molecule type" value="Genomic_DNA"/>
</dbReference>
<proteinExistence type="predicted"/>
<keyword evidence="1" id="KW-0472">Membrane</keyword>
<evidence type="ECO:0000313" key="2">
    <source>
        <dbReference type="EMBL" id="KAA0031794.1"/>
    </source>
</evidence>
<name>A0A5A7SKV1_CUCMM</name>
<keyword evidence="1" id="KW-1133">Transmembrane helix</keyword>
<keyword evidence="1" id="KW-0812">Transmembrane</keyword>
<organism evidence="2 3">
    <name type="scientific">Cucumis melo var. makuwa</name>
    <name type="common">Oriental melon</name>
    <dbReference type="NCBI Taxonomy" id="1194695"/>
    <lineage>
        <taxon>Eukaryota</taxon>
        <taxon>Viridiplantae</taxon>
        <taxon>Streptophyta</taxon>
        <taxon>Embryophyta</taxon>
        <taxon>Tracheophyta</taxon>
        <taxon>Spermatophyta</taxon>
        <taxon>Magnoliopsida</taxon>
        <taxon>eudicotyledons</taxon>
        <taxon>Gunneridae</taxon>
        <taxon>Pentapetalae</taxon>
        <taxon>rosids</taxon>
        <taxon>fabids</taxon>
        <taxon>Cucurbitales</taxon>
        <taxon>Cucurbitaceae</taxon>
        <taxon>Benincaseae</taxon>
        <taxon>Cucumis</taxon>
    </lineage>
</organism>
<dbReference type="OrthoDB" id="1938374at2759"/>
<evidence type="ECO:0000313" key="3">
    <source>
        <dbReference type="Proteomes" id="UP000321393"/>
    </source>
</evidence>
<accession>A0A5A7SKV1</accession>
<protein>
    <submittedName>
        <fullName evidence="2">Uncharacterized protein</fullName>
    </submittedName>
</protein>